<feature type="region of interest" description="Disordered" evidence="1">
    <location>
        <begin position="1"/>
        <end position="44"/>
    </location>
</feature>
<sequence length="134" mass="14659">MSPEKRAVCSKGAAAGPRGSPTRFPEPGLGGRDANTSRLSPNTSSTSLWFCLEVGRSLGLAEIEDRRVIVHGSRSRSRQGQGPSRAKRTKKVRGELGARKFSGAWVWASSTRWTDQLRTRARFCSSDLRGQLLT</sequence>
<gene>
    <name evidence="2" type="ORF">GSTENG00015116001</name>
</gene>
<protein>
    <submittedName>
        <fullName evidence="2">(spotted green pufferfish) hypothetical protein</fullName>
    </submittedName>
</protein>
<feature type="region of interest" description="Disordered" evidence="1">
    <location>
        <begin position="70"/>
        <end position="93"/>
    </location>
</feature>
<comment type="caution">
    <text evidence="2">The sequence shown here is derived from an EMBL/GenBank/DDBJ whole genome shotgun (WGS) entry which is preliminary data.</text>
</comment>
<reference evidence="2" key="2">
    <citation type="submission" date="2004-02" db="EMBL/GenBank/DDBJ databases">
        <authorList>
            <consortium name="Genoscope"/>
            <consortium name="Whitehead Institute Centre for Genome Research"/>
        </authorList>
    </citation>
    <scope>NUCLEOTIDE SEQUENCE</scope>
</reference>
<organism evidence="2">
    <name type="scientific">Tetraodon nigroviridis</name>
    <name type="common">Spotted green pufferfish</name>
    <name type="synonym">Chelonodon nigroviridis</name>
    <dbReference type="NCBI Taxonomy" id="99883"/>
    <lineage>
        <taxon>Eukaryota</taxon>
        <taxon>Metazoa</taxon>
        <taxon>Chordata</taxon>
        <taxon>Craniata</taxon>
        <taxon>Vertebrata</taxon>
        <taxon>Euteleostomi</taxon>
        <taxon>Actinopterygii</taxon>
        <taxon>Neopterygii</taxon>
        <taxon>Teleostei</taxon>
        <taxon>Neoteleostei</taxon>
        <taxon>Acanthomorphata</taxon>
        <taxon>Eupercaria</taxon>
        <taxon>Tetraodontiformes</taxon>
        <taxon>Tetradontoidea</taxon>
        <taxon>Tetraodontidae</taxon>
        <taxon>Tetraodon</taxon>
    </lineage>
</organism>
<name>Q4SNV2_TETNG</name>
<feature type="compositionally biased region" description="Polar residues" evidence="1">
    <location>
        <begin position="34"/>
        <end position="44"/>
    </location>
</feature>
<evidence type="ECO:0000313" key="2">
    <source>
        <dbReference type="EMBL" id="CAF97680.1"/>
    </source>
</evidence>
<reference evidence="2" key="1">
    <citation type="journal article" date="2004" name="Nature">
        <title>Genome duplication in the teleost fish Tetraodon nigroviridis reveals the early vertebrate proto-karyotype.</title>
        <authorList>
            <person name="Jaillon O."/>
            <person name="Aury J.-M."/>
            <person name="Brunet F."/>
            <person name="Petit J.-L."/>
            <person name="Stange-Thomann N."/>
            <person name="Mauceli E."/>
            <person name="Bouneau L."/>
            <person name="Fischer C."/>
            <person name="Ozouf-Costaz C."/>
            <person name="Bernot A."/>
            <person name="Nicaud S."/>
            <person name="Jaffe D."/>
            <person name="Fisher S."/>
            <person name="Lutfalla G."/>
            <person name="Dossat C."/>
            <person name="Segurens B."/>
            <person name="Dasilva C."/>
            <person name="Salanoubat M."/>
            <person name="Levy M."/>
            <person name="Boudet N."/>
            <person name="Castellano S."/>
            <person name="Anthouard V."/>
            <person name="Jubin C."/>
            <person name="Castelli V."/>
            <person name="Katinka M."/>
            <person name="Vacherie B."/>
            <person name="Biemont C."/>
            <person name="Skalli Z."/>
            <person name="Cattolico L."/>
            <person name="Poulain J."/>
            <person name="De Berardinis V."/>
            <person name="Cruaud C."/>
            <person name="Duprat S."/>
            <person name="Brottier P."/>
            <person name="Coutanceau J.-P."/>
            <person name="Gouzy J."/>
            <person name="Parra G."/>
            <person name="Lardier G."/>
            <person name="Chapple C."/>
            <person name="McKernan K.J."/>
            <person name="McEwan P."/>
            <person name="Bosak S."/>
            <person name="Kellis M."/>
            <person name="Volff J.-N."/>
            <person name="Guigo R."/>
            <person name="Zody M.C."/>
            <person name="Mesirov J."/>
            <person name="Lindblad-Toh K."/>
            <person name="Birren B."/>
            <person name="Nusbaum C."/>
            <person name="Kahn D."/>
            <person name="Robinson-Rechavi M."/>
            <person name="Laudet V."/>
            <person name="Schachter V."/>
            <person name="Quetier F."/>
            <person name="Saurin W."/>
            <person name="Scarpelli C."/>
            <person name="Wincker P."/>
            <person name="Lander E.S."/>
            <person name="Weissenbach J."/>
            <person name="Roest Crollius H."/>
        </authorList>
    </citation>
    <scope>NUCLEOTIDE SEQUENCE [LARGE SCALE GENOMIC DNA]</scope>
</reference>
<evidence type="ECO:0000256" key="1">
    <source>
        <dbReference type="SAM" id="MobiDB-lite"/>
    </source>
</evidence>
<dbReference type="KEGG" id="tng:GSTEN00015116G001"/>
<accession>Q4SNV2</accession>
<dbReference type="EMBL" id="CAAE01014542">
    <property type="protein sequence ID" value="CAF97680.1"/>
    <property type="molecule type" value="Genomic_DNA"/>
</dbReference>
<dbReference type="AlphaFoldDB" id="Q4SNV2"/>
<proteinExistence type="predicted"/>